<dbReference type="Gene3D" id="3.40.50.450">
    <property type="match status" value="1"/>
</dbReference>
<evidence type="ECO:0000313" key="7">
    <source>
        <dbReference type="Proteomes" id="UP000030003"/>
    </source>
</evidence>
<feature type="domain" description="Pyrimidine/purine nucleotide 5'-monophosphate nucleosidase N-terminal" evidence="5">
    <location>
        <begin position="15"/>
        <end position="119"/>
    </location>
</feature>
<dbReference type="STRING" id="1385515.GCA_000423325_00717"/>
<dbReference type="EMBL" id="AVBH01000018">
    <property type="protein sequence ID" value="KGO99400.1"/>
    <property type="molecule type" value="Genomic_DNA"/>
</dbReference>
<sequence length="474" mass="51946">MEKPENARLPTVDACIHPSGGLEILSRAEVARLADTASGGMHDLMRRCALAVLTSGSASDDPRAAQELYPDFDIQVHQQDRGVRIDLYNAPAMAFVDGKIIRGVAELVAAVVRDLAYRAIELGAEGYDPDPTDDIPPPPGARNLETSEGITDAVFGLLRNSRVLEPSEPNLVVCWGGHSISREEYLYTKEVGYELGLRGLDICTGCGPGAMKGPMKGATIAHAKQRKQRMRYIGVTEPGIIAAESPNPIVNHLVIMPDIEKRLEAFVRIGHGIIVFPGGVGTAEEILYMLGLLLREENAGIPFPLVFTGPTSAAPYFEQIDRFIRLTLGDEAASRYEIIIDDPVLVAQRMLAGVNTVKGYRLAERDSFFFNWKLTIPMEFQVPFVPTHEAMASLDLHHGREPAALAADLRRAFSGIVAGNVKEEGLRRVEEHGPFEIHGDPDMMEALDALLRAFVEQRRMKIAGDYVPCYRVVA</sequence>
<evidence type="ECO:0000256" key="3">
    <source>
        <dbReference type="ARBA" id="ARBA00031983"/>
    </source>
</evidence>
<keyword evidence="7" id="KW-1185">Reference proteome</keyword>
<dbReference type="InterPro" id="IPR037153">
    <property type="entry name" value="PpnN-like_sf"/>
</dbReference>
<dbReference type="SUPFAM" id="SSF102405">
    <property type="entry name" value="MCP/YpsA-like"/>
    <property type="match status" value="1"/>
</dbReference>
<evidence type="ECO:0000313" key="6">
    <source>
        <dbReference type="EMBL" id="KGO99400.1"/>
    </source>
</evidence>
<protein>
    <recommendedName>
        <fullName evidence="3">AMP nucleosidase</fullName>
        <ecNumber evidence="2">3.2.2.4</ecNumber>
    </recommendedName>
    <alternativeName>
        <fullName evidence="3">AMP nucleosidase</fullName>
    </alternativeName>
</protein>
<dbReference type="Pfam" id="PF14793">
    <property type="entry name" value="DUF4478"/>
    <property type="match status" value="1"/>
</dbReference>
<name>A0A0A0M8K3_9GAMM</name>
<dbReference type="GO" id="GO:0005829">
    <property type="term" value="C:cytosol"/>
    <property type="evidence" value="ECO:0007669"/>
    <property type="project" value="TreeGrafter"/>
</dbReference>
<evidence type="ECO:0000259" key="4">
    <source>
        <dbReference type="Pfam" id="PF11892"/>
    </source>
</evidence>
<dbReference type="Pfam" id="PF11892">
    <property type="entry name" value="PpnN_C"/>
    <property type="match status" value="1"/>
</dbReference>
<dbReference type="Gene3D" id="3.30.1850.10">
    <property type="entry name" value="MoCo carrier protein-like"/>
    <property type="match status" value="1"/>
</dbReference>
<dbReference type="InterPro" id="IPR027820">
    <property type="entry name" value="PpnN_N"/>
</dbReference>
<comment type="caution">
    <text evidence="6">The sequence shown here is derived from an EMBL/GenBank/DDBJ whole genome shotgun (WGS) entry which is preliminary data.</text>
</comment>
<dbReference type="eggNOG" id="COG1611">
    <property type="taxonomic scope" value="Bacteria"/>
</dbReference>
<dbReference type="InterPro" id="IPR052341">
    <property type="entry name" value="LOG_family_nucleotidases"/>
</dbReference>
<dbReference type="InterPro" id="IPR049788">
    <property type="entry name" value="PpnN"/>
</dbReference>
<proteinExistence type="predicted"/>
<dbReference type="RefSeq" id="WP_027069206.1">
    <property type="nucleotide sequence ID" value="NZ_AUHT01000005.1"/>
</dbReference>
<gene>
    <name evidence="6" type="ORF">N791_08760</name>
</gene>
<dbReference type="OrthoDB" id="9801098at2"/>
<dbReference type="Pfam" id="PF03641">
    <property type="entry name" value="Lysine_decarbox"/>
    <property type="match status" value="1"/>
</dbReference>
<dbReference type="InterPro" id="IPR021826">
    <property type="entry name" value="PpnN_C"/>
</dbReference>
<dbReference type="EC" id="3.2.2.4" evidence="2"/>
<feature type="domain" description="Pyrimidine/purine nucleotide 5'-monophosphate nucleosidase C-terminal" evidence="4">
    <location>
        <begin position="355"/>
        <end position="473"/>
    </location>
</feature>
<accession>A0A0A0M8K3</accession>
<dbReference type="PANTHER" id="PTHR43393:SF1">
    <property type="entry name" value="PYRIMIDINE_PURINE NUCLEOTIDE 5'-MONOPHOSPHATE NUCLEOSIDASE"/>
    <property type="match status" value="1"/>
</dbReference>
<organism evidence="6 7">
    <name type="scientific">Lysobacter defluvii IMMIB APB-9 = DSM 18482</name>
    <dbReference type="NCBI Taxonomy" id="1385515"/>
    <lineage>
        <taxon>Bacteria</taxon>
        <taxon>Pseudomonadati</taxon>
        <taxon>Pseudomonadota</taxon>
        <taxon>Gammaproteobacteria</taxon>
        <taxon>Lysobacterales</taxon>
        <taxon>Lysobacteraceae</taxon>
        <taxon>Novilysobacter</taxon>
    </lineage>
</organism>
<dbReference type="InterPro" id="IPR031100">
    <property type="entry name" value="LOG_fam"/>
</dbReference>
<evidence type="ECO:0000259" key="5">
    <source>
        <dbReference type="Pfam" id="PF14793"/>
    </source>
</evidence>
<evidence type="ECO:0000256" key="2">
    <source>
        <dbReference type="ARBA" id="ARBA00011985"/>
    </source>
</evidence>
<dbReference type="Proteomes" id="UP000030003">
    <property type="component" value="Unassembled WGS sequence"/>
</dbReference>
<evidence type="ECO:0000256" key="1">
    <source>
        <dbReference type="ARBA" id="ARBA00000274"/>
    </source>
</evidence>
<dbReference type="NCBIfam" id="NF038390">
    <property type="entry name" value="Nsidase_PpnN"/>
    <property type="match status" value="1"/>
</dbReference>
<dbReference type="PANTHER" id="PTHR43393">
    <property type="entry name" value="CYTOKININ RIBOSIDE 5'-MONOPHOSPHATE PHOSPHORIBOHYDROLASE"/>
    <property type="match status" value="1"/>
</dbReference>
<dbReference type="GO" id="GO:0008714">
    <property type="term" value="F:AMP nucleosidase activity"/>
    <property type="evidence" value="ECO:0007669"/>
    <property type="project" value="UniProtKB-EC"/>
</dbReference>
<dbReference type="AlphaFoldDB" id="A0A0A0M8K3"/>
<comment type="catalytic activity">
    <reaction evidence="1">
        <text>AMP + H2O = D-ribose 5-phosphate + adenine</text>
        <dbReference type="Rhea" id="RHEA:20129"/>
        <dbReference type="ChEBI" id="CHEBI:15377"/>
        <dbReference type="ChEBI" id="CHEBI:16708"/>
        <dbReference type="ChEBI" id="CHEBI:78346"/>
        <dbReference type="ChEBI" id="CHEBI:456215"/>
        <dbReference type="EC" id="3.2.2.4"/>
    </reaction>
</comment>
<reference evidence="6 7" key="1">
    <citation type="submission" date="2013-08" db="EMBL/GenBank/DDBJ databases">
        <title>Genomic analysis of Lysobacter defluvii.</title>
        <authorList>
            <person name="Wang Q."/>
            <person name="Wang G."/>
        </authorList>
    </citation>
    <scope>NUCLEOTIDE SEQUENCE [LARGE SCALE GENOMIC DNA]</scope>
    <source>
        <strain evidence="6 7">IMMIB APB-9</strain>
    </source>
</reference>